<dbReference type="Gene3D" id="1.10.287.130">
    <property type="match status" value="1"/>
</dbReference>
<comment type="caution">
    <text evidence="9">The sequence shown here is derived from an EMBL/GenBank/DDBJ whole genome shotgun (WGS) entry which is preliminary data.</text>
</comment>
<feature type="transmembrane region" description="Helical" evidence="7">
    <location>
        <begin position="12"/>
        <end position="32"/>
    </location>
</feature>
<dbReference type="HOGENOM" id="CLU_000445_89_10_7"/>
<keyword evidence="10" id="KW-1185">Reference proteome</keyword>
<dbReference type="Proteomes" id="UP000006431">
    <property type="component" value="Unassembled WGS sequence"/>
</dbReference>
<dbReference type="EC" id="2.7.13.3" evidence="2"/>
<dbReference type="EMBL" id="AFRZ01000001">
    <property type="protein sequence ID" value="EHP29624.1"/>
    <property type="molecule type" value="Genomic_DNA"/>
</dbReference>
<organism evidence="9 10">
    <name type="scientific">Sulfurimonas gotlandica (strain DSM 19862 / JCM 16533 / GD1)</name>
    <dbReference type="NCBI Taxonomy" id="929558"/>
    <lineage>
        <taxon>Bacteria</taxon>
        <taxon>Pseudomonadati</taxon>
        <taxon>Campylobacterota</taxon>
        <taxon>Epsilonproteobacteria</taxon>
        <taxon>Campylobacterales</taxon>
        <taxon>Sulfurimonadaceae</taxon>
        <taxon>Sulfurimonas</taxon>
    </lineage>
</organism>
<comment type="catalytic activity">
    <reaction evidence="1">
        <text>ATP + protein L-histidine = ADP + protein N-phospho-L-histidine.</text>
        <dbReference type="EC" id="2.7.13.3"/>
    </reaction>
</comment>
<dbReference type="InterPro" id="IPR050351">
    <property type="entry name" value="BphY/WalK/GraS-like"/>
</dbReference>
<dbReference type="OrthoDB" id="9761634at2"/>
<dbReference type="InterPro" id="IPR003661">
    <property type="entry name" value="HisK_dim/P_dom"/>
</dbReference>
<evidence type="ECO:0000259" key="8">
    <source>
        <dbReference type="PROSITE" id="PS50109"/>
    </source>
</evidence>
<name>B6BGJ6_SULGG</name>
<dbReference type="InterPro" id="IPR036097">
    <property type="entry name" value="HisK_dim/P_sf"/>
</dbReference>
<dbReference type="CDD" id="cd00082">
    <property type="entry name" value="HisKA"/>
    <property type="match status" value="1"/>
</dbReference>
<keyword evidence="5 9" id="KW-0418">Kinase</keyword>
<accession>H1FYS9</accession>
<keyword evidence="7" id="KW-1133">Transmembrane helix</keyword>
<keyword evidence="7" id="KW-0812">Transmembrane</keyword>
<evidence type="ECO:0000313" key="9">
    <source>
        <dbReference type="EMBL" id="EHP29624.1"/>
    </source>
</evidence>
<dbReference type="eggNOG" id="COG0642">
    <property type="taxonomic scope" value="Bacteria"/>
</dbReference>
<keyword evidence="7" id="KW-0472">Membrane</keyword>
<reference evidence="9 10" key="1">
    <citation type="journal article" date="2012" name="Proc. Natl. Acad. Sci. U.S.A.">
        <title>Genome and physiology of a model Epsilonproteobacterium responsible for sulfide detoxification in marine oxygen depletion zones.</title>
        <authorList>
            <person name="Grote J."/>
            <person name="Schott T."/>
            <person name="Bruckner C.G."/>
            <person name="Glockner F.O."/>
            <person name="Jost G."/>
            <person name="Teeling H."/>
            <person name="Labrenz M."/>
            <person name="Jurgens K."/>
        </authorList>
    </citation>
    <scope>NUCLEOTIDE SEQUENCE [LARGE SCALE GENOMIC DNA]</scope>
    <source>
        <strain evidence="9 10">GD1</strain>
    </source>
</reference>
<dbReference type="InterPro" id="IPR005467">
    <property type="entry name" value="His_kinase_dom"/>
</dbReference>
<dbReference type="GO" id="GO:0016036">
    <property type="term" value="P:cellular response to phosphate starvation"/>
    <property type="evidence" value="ECO:0007669"/>
    <property type="project" value="TreeGrafter"/>
</dbReference>
<dbReference type="PATRIC" id="fig|929558.5.peg.1094"/>
<dbReference type="STRING" id="929558.SMGD1_1100"/>
<sequence>MNRLEKKSFYSFLALYLGSSLLFTLLSGYWYFSAQKNSLESTTYYKLQHLADRISGLVINAHMTSSPLILPKVEKDYEYLLIPAKENRIFEKKYFEDNGFKILVSTAPQEHLNIEYVLVRTDEYHKELKALQINVLVAITLIFITIVVISWILSRLFMRPIHQKVKEIESFIQDISHELNTPITALGMSTSRAMQKKVYDEKILRNISISTKQLYSIYQSLAYLNFSGVNQESQMLNLKLLLVQSIEYYSELSHAKNIKIKADMQDSSLNAIDARVELLFSNLISNAIKYSMPDTTISIVLKEGYFSIEDEGVGIEKEKLNEIFELYKRGSTLAGGFGVGLNIVKQICDEFKIEILVSSEYEVGSKFELRW</sequence>
<dbReference type="RefSeq" id="WP_008336792.1">
    <property type="nucleotide sequence ID" value="NZ_AFRZ01000001.1"/>
</dbReference>
<dbReference type="CDD" id="cd00075">
    <property type="entry name" value="HATPase"/>
    <property type="match status" value="1"/>
</dbReference>
<feature type="transmembrane region" description="Helical" evidence="7">
    <location>
        <begin position="133"/>
        <end position="154"/>
    </location>
</feature>
<evidence type="ECO:0000256" key="2">
    <source>
        <dbReference type="ARBA" id="ARBA00012438"/>
    </source>
</evidence>
<keyword evidence="4" id="KW-0808">Transferase</keyword>
<keyword evidence="3" id="KW-0597">Phosphoprotein</keyword>
<dbReference type="GO" id="GO:0005886">
    <property type="term" value="C:plasma membrane"/>
    <property type="evidence" value="ECO:0007669"/>
    <property type="project" value="TreeGrafter"/>
</dbReference>
<gene>
    <name evidence="9" type="ORF">SMGD1_1100</name>
</gene>
<evidence type="ECO:0000256" key="7">
    <source>
        <dbReference type="SAM" id="Phobius"/>
    </source>
</evidence>
<dbReference type="PANTHER" id="PTHR45453:SF1">
    <property type="entry name" value="PHOSPHATE REGULON SENSOR PROTEIN PHOR"/>
    <property type="match status" value="1"/>
</dbReference>
<feature type="domain" description="Histidine kinase" evidence="8">
    <location>
        <begin position="174"/>
        <end position="371"/>
    </location>
</feature>
<dbReference type="InterPro" id="IPR003594">
    <property type="entry name" value="HATPase_dom"/>
</dbReference>
<evidence type="ECO:0000256" key="5">
    <source>
        <dbReference type="ARBA" id="ARBA00022777"/>
    </source>
</evidence>
<protein>
    <recommendedName>
        <fullName evidence="2">histidine kinase</fullName>
        <ecNumber evidence="2">2.7.13.3</ecNumber>
    </recommendedName>
</protein>
<proteinExistence type="predicted"/>
<dbReference type="GO" id="GO:0000155">
    <property type="term" value="F:phosphorelay sensor kinase activity"/>
    <property type="evidence" value="ECO:0007669"/>
    <property type="project" value="InterPro"/>
</dbReference>
<dbReference type="InterPro" id="IPR036890">
    <property type="entry name" value="HATPase_C_sf"/>
</dbReference>
<dbReference type="SMART" id="SM00387">
    <property type="entry name" value="HATPase_c"/>
    <property type="match status" value="1"/>
</dbReference>
<dbReference type="Pfam" id="PF02518">
    <property type="entry name" value="HATPase_c"/>
    <property type="match status" value="1"/>
</dbReference>
<dbReference type="PROSITE" id="PS50109">
    <property type="entry name" value="HIS_KIN"/>
    <property type="match status" value="1"/>
</dbReference>
<dbReference type="Gene3D" id="3.30.565.10">
    <property type="entry name" value="Histidine kinase-like ATPase, C-terminal domain"/>
    <property type="match status" value="1"/>
</dbReference>
<evidence type="ECO:0000256" key="3">
    <source>
        <dbReference type="ARBA" id="ARBA00022553"/>
    </source>
</evidence>
<dbReference type="AlphaFoldDB" id="B6BGJ6"/>
<keyword evidence="6" id="KW-0902">Two-component regulatory system</keyword>
<evidence type="ECO:0000256" key="4">
    <source>
        <dbReference type="ARBA" id="ARBA00022679"/>
    </source>
</evidence>
<dbReference type="PANTHER" id="PTHR45453">
    <property type="entry name" value="PHOSPHATE REGULON SENSOR PROTEIN PHOR"/>
    <property type="match status" value="1"/>
</dbReference>
<evidence type="ECO:0000256" key="6">
    <source>
        <dbReference type="ARBA" id="ARBA00023012"/>
    </source>
</evidence>
<dbReference type="SUPFAM" id="SSF47384">
    <property type="entry name" value="Homodimeric domain of signal transducing histidine kinase"/>
    <property type="match status" value="1"/>
</dbReference>
<evidence type="ECO:0000256" key="1">
    <source>
        <dbReference type="ARBA" id="ARBA00000085"/>
    </source>
</evidence>
<evidence type="ECO:0000313" key="10">
    <source>
        <dbReference type="Proteomes" id="UP000006431"/>
    </source>
</evidence>
<dbReference type="GO" id="GO:0004721">
    <property type="term" value="F:phosphoprotein phosphatase activity"/>
    <property type="evidence" value="ECO:0007669"/>
    <property type="project" value="TreeGrafter"/>
</dbReference>
<accession>B6BGJ6</accession>
<dbReference type="SUPFAM" id="SSF55874">
    <property type="entry name" value="ATPase domain of HSP90 chaperone/DNA topoisomerase II/histidine kinase"/>
    <property type="match status" value="1"/>
</dbReference>